<sequence length="99" mass="10834">MPSPSEAPSGGAQPFASFLAFEKGSRCKSETISGRYRSNGYVLNGYVLRQQIKGRSPGSFCDRWSIHLGLPDNLRLAVGITPRRAQVPDRHSGANFRTP</sequence>
<accession>A0ABX4E027</accession>
<name>A0ABX4E027_9PSED</name>
<proteinExistence type="predicted"/>
<dbReference type="EMBL" id="NIWU01000001">
    <property type="protein sequence ID" value="OXR34912.1"/>
    <property type="molecule type" value="Genomic_DNA"/>
</dbReference>
<gene>
    <name evidence="1" type="ORF">PSUM_03210</name>
</gene>
<keyword evidence="2" id="KW-1185">Reference proteome</keyword>
<evidence type="ECO:0000313" key="2">
    <source>
        <dbReference type="Proteomes" id="UP000215455"/>
    </source>
</evidence>
<protein>
    <submittedName>
        <fullName evidence="1">Uncharacterized protein</fullName>
    </submittedName>
</protein>
<reference evidence="1 2" key="1">
    <citation type="submission" date="2017-06" db="EMBL/GenBank/DDBJ databases">
        <authorList>
            <person name="Furmanczyk E.M."/>
        </authorList>
    </citation>
    <scope>NUCLEOTIDE SEQUENCE [LARGE SCALE GENOMIC DNA]</scope>
    <source>
        <strain evidence="1 2">DSM 16611</strain>
    </source>
</reference>
<dbReference type="Proteomes" id="UP000215455">
    <property type="component" value="Unassembled WGS sequence"/>
</dbReference>
<comment type="caution">
    <text evidence="1">The sequence shown here is derived from an EMBL/GenBank/DDBJ whole genome shotgun (WGS) entry which is preliminary data.</text>
</comment>
<organism evidence="1 2">
    <name type="scientific">Pseudomonas umsongensis</name>
    <dbReference type="NCBI Taxonomy" id="198618"/>
    <lineage>
        <taxon>Bacteria</taxon>
        <taxon>Pseudomonadati</taxon>
        <taxon>Pseudomonadota</taxon>
        <taxon>Gammaproteobacteria</taxon>
        <taxon>Pseudomonadales</taxon>
        <taxon>Pseudomonadaceae</taxon>
        <taxon>Pseudomonas</taxon>
    </lineage>
</organism>
<evidence type="ECO:0000313" key="1">
    <source>
        <dbReference type="EMBL" id="OXR34912.1"/>
    </source>
</evidence>